<evidence type="ECO:0000256" key="1">
    <source>
        <dbReference type="SAM" id="MobiDB-lite"/>
    </source>
</evidence>
<feature type="region of interest" description="Disordered" evidence="1">
    <location>
        <begin position="1"/>
        <end position="55"/>
    </location>
</feature>
<feature type="compositionally biased region" description="Low complexity" evidence="1">
    <location>
        <begin position="22"/>
        <end position="35"/>
    </location>
</feature>
<gene>
    <name evidence="2" type="ORF">ZHAS_00006656</name>
</gene>
<dbReference type="EMBL" id="KE524975">
    <property type="protein sequence ID" value="KFB39302.1"/>
    <property type="molecule type" value="Genomic_DNA"/>
</dbReference>
<name>A0A084VMV8_ANOSI</name>
<dbReference type="EnsemblMetazoa" id="ASIC006656-RA">
    <property type="protein sequence ID" value="ASIC006656-PA"/>
    <property type="gene ID" value="ASIC006656"/>
</dbReference>
<reference evidence="3" key="2">
    <citation type="submission" date="2020-05" db="UniProtKB">
        <authorList>
            <consortium name="EnsemblMetazoa"/>
        </authorList>
    </citation>
    <scope>IDENTIFICATION</scope>
</reference>
<dbReference type="VEuPathDB" id="VectorBase:ASIC006656"/>
<keyword evidence="4" id="KW-1185">Reference proteome</keyword>
<organism evidence="2">
    <name type="scientific">Anopheles sinensis</name>
    <name type="common">Mosquito</name>
    <dbReference type="NCBI Taxonomy" id="74873"/>
    <lineage>
        <taxon>Eukaryota</taxon>
        <taxon>Metazoa</taxon>
        <taxon>Ecdysozoa</taxon>
        <taxon>Arthropoda</taxon>
        <taxon>Hexapoda</taxon>
        <taxon>Insecta</taxon>
        <taxon>Pterygota</taxon>
        <taxon>Neoptera</taxon>
        <taxon>Endopterygota</taxon>
        <taxon>Diptera</taxon>
        <taxon>Nematocera</taxon>
        <taxon>Culicoidea</taxon>
        <taxon>Culicidae</taxon>
        <taxon>Anophelinae</taxon>
        <taxon>Anopheles</taxon>
    </lineage>
</organism>
<dbReference type="AlphaFoldDB" id="A0A084VMV8"/>
<evidence type="ECO:0000313" key="2">
    <source>
        <dbReference type="EMBL" id="KFB39302.1"/>
    </source>
</evidence>
<proteinExistence type="predicted"/>
<evidence type="ECO:0000313" key="3">
    <source>
        <dbReference type="EnsemblMetazoa" id="ASIC006656-PA"/>
    </source>
</evidence>
<accession>A0A084VMV8</accession>
<protein>
    <submittedName>
        <fullName evidence="2">Uncharacterized protein KIAA0564-like isoform 1</fullName>
    </submittedName>
</protein>
<sequence length="88" mass="9229">MATGPSPHGATEPDRVSWKIRAPAPSSQPTSQPSAIIFPNKATTEGGGLQLRSSAGNGRVTCDCGGCVLHQNGFLNRTVVEGVAWRRE</sequence>
<dbReference type="Proteomes" id="UP000030765">
    <property type="component" value="Unassembled WGS sequence"/>
</dbReference>
<reference evidence="2 4" key="1">
    <citation type="journal article" date="2014" name="BMC Genomics">
        <title>Genome sequence of Anopheles sinensis provides insight into genetics basis of mosquito competence for malaria parasites.</title>
        <authorList>
            <person name="Zhou D."/>
            <person name="Zhang D."/>
            <person name="Ding G."/>
            <person name="Shi L."/>
            <person name="Hou Q."/>
            <person name="Ye Y."/>
            <person name="Xu Y."/>
            <person name="Zhou H."/>
            <person name="Xiong C."/>
            <person name="Li S."/>
            <person name="Yu J."/>
            <person name="Hong S."/>
            <person name="Yu X."/>
            <person name="Zou P."/>
            <person name="Chen C."/>
            <person name="Chang X."/>
            <person name="Wang W."/>
            <person name="Lv Y."/>
            <person name="Sun Y."/>
            <person name="Ma L."/>
            <person name="Shen B."/>
            <person name="Zhu C."/>
        </authorList>
    </citation>
    <scope>NUCLEOTIDE SEQUENCE [LARGE SCALE GENOMIC DNA]</scope>
</reference>
<dbReference type="EMBL" id="ATLV01014631">
    <property type="status" value="NOT_ANNOTATED_CDS"/>
    <property type="molecule type" value="Genomic_DNA"/>
</dbReference>
<evidence type="ECO:0000313" key="4">
    <source>
        <dbReference type="Proteomes" id="UP000030765"/>
    </source>
</evidence>